<dbReference type="InterPro" id="IPR036396">
    <property type="entry name" value="Cyt_P450_sf"/>
</dbReference>
<evidence type="ECO:0000256" key="6">
    <source>
        <dbReference type="ARBA" id="ARBA00023033"/>
    </source>
</evidence>
<dbReference type="RefSeq" id="WP_042627242.1">
    <property type="nucleotide sequence ID" value="NZ_BSTO01000014.1"/>
</dbReference>
<evidence type="ECO:0000256" key="1">
    <source>
        <dbReference type="ARBA" id="ARBA00010617"/>
    </source>
</evidence>
<comment type="similarity">
    <text evidence="1 7">Belongs to the cytochrome P450 family.</text>
</comment>
<dbReference type="OrthoDB" id="4168525at2"/>
<evidence type="ECO:0000256" key="2">
    <source>
        <dbReference type="ARBA" id="ARBA00022617"/>
    </source>
</evidence>
<evidence type="ECO:0000313" key="9">
    <source>
        <dbReference type="Proteomes" id="UP000031838"/>
    </source>
</evidence>
<reference evidence="9" key="1">
    <citation type="submission" date="2011-03" db="EMBL/GenBank/DDBJ databases">
        <authorList>
            <person name="Voget S."/>
            <person name="Streit W.R."/>
            <person name="Jaeger K.E."/>
            <person name="Daniel R."/>
        </authorList>
    </citation>
    <scope>NUCLEOTIDE SEQUENCE [LARGE SCALE GENOMIC DNA]</scope>
    <source>
        <strain evidence="9">PG1</strain>
    </source>
</reference>
<evidence type="ECO:0000256" key="7">
    <source>
        <dbReference type="RuleBase" id="RU000461"/>
    </source>
</evidence>
<dbReference type="GO" id="GO:0016705">
    <property type="term" value="F:oxidoreductase activity, acting on paired donors, with incorporation or reduction of molecular oxygen"/>
    <property type="evidence" value="ECO:0007669"/>
    <property type="project" value="InterPro"/>
</dbReference>
<sequence>MQYSDLATPEFLKNPYPVFEAMRAEGQLVKLAPKLYATSHYAFGEKLLLDRRFGKGIVEAVKARYGEGVIDQPPFRTFRSMLPGLNPPKHTNLRALLMKSFNARQVEKFREASYTISNQLIDKLVKEPQGDLVTGFAFLLPMQTMCTILGVPLSDGAMFKRAADRAAGALNVTPLNAEQLEESRKSAIELETYFAKVLAERRKEPGDDLISQMILAEEDGQRLTDDEIVANLCFLFVAGHETTENMIGNTLIALQHHPEQRERVKADLSIMPKVVTEALRYDSSVQIAQRVALEEVELEGQTIQRGDLICVFLGGGNRDPEKFENPNALDIDRENVRPLSFGGGLHYCLGARLALLEIAAALETVYTRLPNLHLTNLDALPYRRNNALRGVDSLLGTW</sequence>
<dbReference type="EMBL" id="CP002581">
    <property type="protein sequence ID" value="AJK48639.1"/>
    <property type="molecule type" value="Genomic_DNA"/>
</dbReference>
<dbReference type="SUPFAM" id="SSF48264">
    <property type="entry name" value="Cytochrome P450"/>
    <property type="match status" value="1"/>
</dbReference>
<dbReference type="GO" id="GO:0020037">
    <property type="term" value="F:heme binding"/>
    <property type="evidence" value="ECO:0007669"/>
    <property type="project" value="InterPro"/>
</dbReference>
<dbReference type="InterPro" id="IPR017972">
    <property type="entry name" value="Cyt_P450_CS"/>
</dbReference>
<dbReference type="HOGENOM" id="CLU_033716_2_0_4"/>
<organism evidence="8 9">
    <name type="scientific">Burkholderia plantarii</name>
    <dbReference type="NCBI Taxonomy" id="41899"/>
    <lineage>
        <taxon>Bacteria</taxon>
        <taxon>Pseudomonadati</taxon>
        <taxon>Pseudomonadota</taxon>
        <taxon>Betaproteobacteria</taxon>
        <taxon>Burkholderiales</taxon>
        <taxon>Burkholderiaceae</taxon>
        <taxon>Burkholderia</taxon>
    </lineage>
</organism>
<keyword evidence="4 7" id="KW-0560">Oxidoreductase</keyword>
<protein>
    <submittedName>
        <fullName evidence="8">Cytochrome P450</fullName>
    </submittedName>
</protein>
<dbReference type="KEGG" id="bgp:BGL_2c05550"/>
<dbReference type="GO" id="GO:0005506">
    <property type="term" value="F:iron ion binding"/>
    <property type="evidence" value="ECO:0007669"/>
    <property type="project" value="InterPro"/>
</dbReference>
<keyword evidence="2 7" id="KW-0349">Heme</keyword>
<proteinExistence type="inferred from homology"/>
<dbReference type="GO" id="GO:0004497">
    <property type="term" value="F:monooxygenase activity"/>
    <property type="evidence" value="ECO:0007669"/>
    <property type="project" value="UniProtKB-KW"/>
</dbReference>
<dbReference type="PRINTS" id="PR00359">
    <property type="entry name" value="BP450"/>
</dbReference>
<keyword evidence="5 7" id="KW-0408">Iron</keyword>
<evidence type="ECO:0000313" key="8">
    <source>
        <dbReference type="EMBL" id="AJK48639.1"/>
    </source>
</evidence>
<dbReference type="PANTHER" id="PTHR46696:SF1">
    <property type="entry name" value="CYTOCHROME P450 YJIB-RELATED"/>
    <property type="match status" value="1"/>
</dbReference>
<dbReference type="FunFam" id="1.10.630.10:FF:000018">
    <property type="entry name" value="Cytochrome P450 monooxygenase"/>
    <property type="match status" value="1"/>
</dbReference>
<dbReference type="PRINTS" id="PR00385">
    <property type="entry name" value="P450"/>
</dbReference>
<reference evidence="8 9" key="2">
    <citation type="journal article" date="2016" name="Appl. Microbiol. Biotechnol.">
        <title>Mutations improving production and secretion of extracellular lipase by Burkholderia glumae PG1.</title>
        <authorList>
            <person name="Knapp A."/>
            <person name="Voget S."/>
            <person name="Gao R."/>
            <person name="Zaburannyi N."/>
            <person name="Krysciak D."/>
            <person name="Breuer M."/>
            <person name="Hauer B."/>
            <person name="Streit W.R."/>
            <person name="Muller R."/>
            <person name="Daniel R."/>
            <person name="Jaeger K.E."/>
        </authorList>
    </citation>
    <scope>NUCLEOTIDE SEQUENCE [LARGE SCALE GENOMIC DNA]</scope>
    <source>
        <strain evidence="8 9">PG1</strain>
    </source>
</reference>
<evidence type="ECO:0000256" key="3">
    <source>
        <dbReference type="ARBA" id="ARBA00022723"/>
    </source>
</evidence>
<keyword evidence="3 7" id="KW-0479">Metal-binding</keyword>
<dbReference type="PANTHER" id="PTHR46696">
    <property type="entry name" value="P450, PUTATIVE (EUROFUNG)-RELATED"/>
    <property type="match status" value="1"/>
</dbReference>
<evidence type="ECO:0000256" key="4">
    <source>
        <dbReference type="ARBA" id="ARBA00023002"/>
    </source>
</evidence>
<accession>A0A0B6S2K1</accession>
<keyword evidence="6 7" id="KW-0503">Monooxygenase</keyword>
<keyword evidence="9" id="KW-1185">Reference proteome</keyword>
<dbReference type="CDD" id="cd20625">
    <property type="entry name" value="CYP164-like"/>
    <property type="match status" value="1"/>
</dbReference>
<dbReference type="AlphaFoldDB" id="A0A0B6S2K1"/>
<dbReference type="Gene3D" id="1.10.630.10">
    <property type="entry name" value="Cytochrome P450"/>
    <property type="match status" value="1"/>
</dbReference>
<dbReference type="InterPro" id="IPR001128">
    <property type="entry name" value="Cyt_P450"/>
</dbReference>
<dbReference type="InterPro" id="IPR002397">
    <property type="entry name" value="Cyt_P450_B"/>
</dbReference>
<dbReference type="PROSITE" id="PS00086">
    <property type="entry name" value="CYTOCHROME_P450"/>
    <property type="match status" value="1"/>
</dbReference>
<dbReference type="Pfam" id="PF00067">
    <property type="entry name" value="p450"/>
    <property type="match status" value="1"/>
</dbReference>
<dbReference type="Proteomes" id="UP000031838">
    <property type="component" value="Chromosome 2"/>
</dbReference>
<evidence type="ECO:0000256" key="5">
    <source>
        <dbReference type="ARBA" id="ARBA00023004"/>
    </source>
</evidence>
<name>A0A0B6S2K1_BURPL</name>
<gene>
    <name evidence="8" type="ORF">BGL_2c05550</name>
</gene>
<dbReference type="KEGG" id="bpla:bpln_2g06110"/>